<protein>
    <submittedName>
        <fullName evidence="2">Uncharacterized protein</fullName>
    </submittedName>
</protein>
<name>A0A8T0UQF3_PANVG</name>
<dbReference type="EMBL" id="CM029041">
    <property type="protein sequence ID" value="KAG2623104.1"/>
    <property type="molecule type" value="Genomic_DNA"/>
</dbReference>
<reference evidence="2" key="1">
    <citation type="submission" date="2020-05" db="EMBL/GenBank/DDBJ databases">
        <title>WGS assembly of Panicum virgatum.</title>
        <authorList>
            <person name="Lovell J.T."/>
            <person name="Jenkins J."/>
            <person name="Shu S."/>
            <person name="Juenger T.E."/>
            <person name="Schmutz J."/>
        </authorList>
    </citation>
    <scope>NUCLEOTIDE SEQUENCE</scope>
    <source>
        <strain evidence="2">AP13</strain>
    </source>
</reference>
<evidence type="ECO:0000256" key="1">
    <source>
        <dbReference type="SAM" id="MobiDB-lite"/>
    </source>
</evidence>
<keyword evidence="3" id="KW-1185">Reference proteome</keyword>
<dbReference type="Proteomes" id="UP000823388">
    <property type="component" value="Chromosome 3K"/>
</dbReference>
<organism evidence="2 3">
    <name type="scientific">Panicum virgatum</name>
    <name type="common">Blackwell switchgrass</name>
    <dbReference type="NCBI Taxonomy" id="38727"/>
    <lineage>
        <taxon>Eukaryota</taxon>
        <taxon>Viridiplantae</taxon>
        <taxon>Streptophyta</taxon>
        <taxon>Embryophyta</taxon>
        <taxon>Tracheophyta</taxon>
        <taxon>Spermatophyta</taxon>
        <taxon>Magnoliopsida</taxon>
        <taxon>Liliopsida</taxon>
        <taxon>Poales</taxon>
        <taxon>Poaceae</taxon>
        <taxon>PACMAD clade</taxon>
        <taxon>Panicoideae</taxon>
        <taxon>Panicodae</taxon>
        <taxon>Paniceae</taxon>
        <taxon>Panicinae</taxon>
        <taxon>Panicum</taxon>
        <taxon>Panicum sect. Hiantes</taxon>
    </lineage>
</organism>
<evidence type="ECO:0000313" key="3">
    <source>
        <dbReference type="Proteomes" id="UP000823388"/>
    </source>
</evidence>
<accession>A0A8T0UQF3</accession>
<evidence type="ECO:0000313" key="2">
    <source>
        <dbReference type="EMBL" id="KAG2623104.1"/>
    </source>
</evidence>
<feature type="region of interest" description="Disordered" evidence="1">
    <location>
        <begin position="56"/>
        <end position="95"/>
    </location>
</feature>
<gene>
    <name evidence="2" type="ORF">PVAP13_3KG029500</name>
</gene>
<feature type="compositionally biased region" description="Pro residues" evidence="1">
    <location>
        <begin position="65"/>
        <end position="75"/>
    </location>
</feature>
<dbReference type="AlphaFoldDB" id="A0A8T0UQF3"/>
<sequence length="222" mass="23500">MADCFPPEADDLHRRWLPREILADIGIADTEPVPDALPEAAGVEELAAQLAGILGGGSKARRHPPPPPPPPPPVAAPRHGAHVSGRCSPRSGARRGLRPVPGVLLGFAAPDKVPGVRLQVCGLEGSVVAACGGINCVGGAAVAWPFVPYPPAQWQVRNGPPYRRRSPPHPAPLLFLVFSRWCSWSDFLAKTLAVSFFLGCGTCDSGRCRCRCPAFCAIDSWV</sequence>
<comment type="caution">
    <text evidence="2">The sequence shown here is derived from an EMBL/GenBank/DDBJ whole genome shotgun (WGS) entry which is preliminary data.</text>
</comment>
<proteinExistence type="predicted"/>